<evidence type="ECO:0000256" key="2">
    <source>
        <dbReference type="ARBA" id="ARBA00004496"/>
    </source>
</evidence>
<keyword evidence="10" id="KW-0418">Kinase</keyword>
<evidence type="ECO:0000256" key="17">
    <source>
        <dbReference type="ARBA" id="ARBA00060565"/>
    </source>
</evidence>
<dbReference type="Gene3D" id="3.40.50.300">
    <property type="entry name" value="P-loop containing nucleotide triphosphate hydrolases"/>
    <property type="match status" value="1"/>
</dbReference>
<evidence type="ECO:0000256" key="11">
    <source>
        <dbReference type="ARBA" id="ARBA00022840"/>
    </source>
</evidence>
<dbReference type="SUPFAM" id="SSF52540">
    <property type="entry name" value="P-loop containing nucleoside triphosphate hydrolases"/>
    <property type="match status" value="1"/>
</dbReference>
<reference evidence="24" key="3">
    <citation type="submission" date="2020-05" db="UniProtKB">
        <authorList>
            <consortium name="EnsemblMetazoa"/>
        </authorList>
    </citation>
    <scope>IDENTIFICATION</scope>
    <source>
        <strain evidence="24">USDA</strain>
    </source>
</reference>
<keyword evidence="7" id="KW-0808">Transferase</keyword>
<evidence type="ECO:0000256" key="20">
    <source>
        <dbReference type="ARBA" id="ARBA00066359"/>
    </source>
</evidence>
<keyword evidence="11" id="KW-0067">ATP-binding</keyword>
<dbReference type="PANTHER" id="PTHR10695:SF46">
    <property type="entry name" value="BIFUNCTIONAL COENZYME A SYNTHASE-RELATED"/>
    <property type="match status" value="1"/>
</dbReference>
<keyword evidence="9" id="KW-0547">Nucleotide-binding</keyword>
<dbReference type="Pfam" id="PF01467">
    <property type="entry name" value="CTP_transf_like"/>
    <property type="match status" value="1"/>
</dbReference>
<dbReference type="EnsemblMetazoa" id="PHUM004620-RA">
    <property type="protein sequence ID" value="PHUM004620-PA"/>
    <property type="gene ID" value="PHUM004620"/>
</dbReference>
<evidence type="ECO:0000256" key="16">
    <source>
        <dbReference type="ARBA" id="ARBA00059677"/>
    </source>
</evidence>
<gene>
    <name evidence="24" type="primary">8233486</name>
    <name evidence="23" type="ORF">Phum_PHUM004620</name>
</gene>
<dbReference type="EC" id="2.7.1.24" evidence="20"/>
<evidence type="ECO:0000256" key="21">
    <source>
        <dbReference type="ARBA" id="ARBA00067394"/>
    </source>
</evidence>
<evidence type="ECO:0000256" key="10">
    <source>
        <dbReference type="ARBA" id="ARBA00022777"/>
    </source>
</evidence>
<dbReference type="CDD" id="cd02022">
    <property type="entry name" value="DPCK"/>
    <property type="match status" value="1"/>
</dbReference>
<dbReference type="OMA" id="EIHCHEV"/>
<organism>
    <name type="scientific">Pediculus humanus subsp. corporis</name>
    <name type="common">Body louse</name>
    <dbReference type="NCBI Taxonomy" id="121224"/>
    <lineage>
        <taxon>Eukaryota</taxon>
        <taxon>Metazoa</taxon>
        <taxon>Ecdysozoa</taxon>
        <taxon>Arthropoda</taxon>
        <taxon>Hexapoda</taxon>
        <taxon>Insecta</taxon>
        <taxon>Pterygota</taxon>
        <taxon>Neoptera</taxon>
        <taxon>Paraneoptera</taxon>
        <taxon>Psocodea</taxon>
        <taxon>Troctomorpha</taxon>
        <taxon>Phthiraptera</taxon>
        <taxon>Anoplura</taxon>
        <taxon>Pediculidae</taxon>
        <taxon>Pediculus</taxon>
    </lineage>
</organism>
<sequence length="511" mass="58659">MSTGFLITSVGGKLKHLSDLINQHLINKLYIYVAVNRNRSKLKNNERLYKRIIEMYSTSSNLFPNLDVRIILNELKFYDFTLEVQTYNADVIIIPKNYDCSNIQNVENLKKNFHVIYTDDVMTDKIGKVLDLKKSKTWKLYENVVLGGTFDRLHNGHKILLTEALLSCSKKLTVGVTNEAMTKGKTLPELIEPCAKRISAVEKFIREVDRGIDYEVVEISDMYGPTKSDTSFNMIVVSAETYQGALKINQIRKENNLNELDIHVVKVAKDKFSNGIEEKKISSSNARIRLLGSYLKQPEPNTKLPPKPYIIGLTGGVASGKTSICEYLSSLGAGIIDCDKVGHELYKPQTDIYKKLVKLFGENILAPNKEVNRKELGYIVFNNRDKLNKLNDLMWPAIYNYAIVESQRMYKEEKKEIVFIEAAVMIKAEWHKKVHELWSVIIPEEEAISRMKRRNSYTEEEAKSRINAQSSNYELVQNSNVVFCTLWSFDFTRKQVDKAWKSVQTFVKCNS</sequence>
<keyword evidence="13" id="KW-0511">Multifunctional enzyme</keyword>
<dbReference type="InterPro" id="IPR027417">
    <property type="entry name" value="P-loop_NTPase"/>
</dbReference>
<dbReference type="AlphaFoldDB" id="E0V974"/>
<dbReference type="InterPro" id="IPR001977">
    <property type="entry name" value="Depp_CoAkinase"/>
</dbReference>
<dbReference type="STRING" id="121224.E0V974"/>
<dbReference type="HOGENOM" id="CLU_027827_2_1_1"/>
<dbReference type="NCBIfam" id="NF001985">
    <property type="entry name" value="PRK00777.1"/>
    <property type="match status" value="1"/>
</dbReference>
<comment type="catalytic activity">
    <reaction evidence="15">
        <text>3'-dephospho-CoA + ATP = ADP + CoA + H(+)</text>
        <dbReference type="Rhea" id="RHEA:18245"/>
        <dbReference type="ChEBI" id="CHEBI:15378"/>
        <dbReference type="ChEBI" id="CHEBI:30616"/>
        <dbReference type="ChEBI" id="CHEBI:57287"/>
        <dbReference type="ChEBI" id="CHEBI:57328"/>
        <dbReference type="ChEBI" id="CHEBI:456216"/>
        <dbReference type="EC" id="2.7.1.24"/>
    </reaction>
    <physiologicalReaction direction="left-to-right" evidence="15">
        <dbReference type="Rhea" id="RHEA:18246"/>
    </physiologicalReaction>
</comment>
<dbReference type="NCBIfam" id="TIGR00152">
    <property type="entry name" value="dephospho-CoA kinase"/>
    <property type="match status" value="1"/>
</dbReference>
<evidence type="ECO:0000256" key="3">
    <source>
        <dbReference type="ARBA" id="ARBA00011245"/>
    </source>
</evidence>
<evidence type="ECO:0000256" key="5">
    <source>
        <dbReference type="ARBA" id="ARBA00022490"/>
    </source>
</evidence>
<comment type="pathway">
    <text evidence="17">Cofactor biosynthesis; coenzyme A biosynthesis; CoA from (R)-pantothenate: step 4/5.</text>
</comment>
<dbReference type="NCBIfam" id="TIGR00125">
    <property type="entry name" value="cyt_tran_rel"/>
    <property type="match status" value="1"/>
</dbReference>
<dbReference type="GO" id="GO:0005524">
    <property type="term" value="F:ATP binding"/>
    <property type="evidence" value="ECO:0007669"/>
    <property type="project" value="UniProtKB-KW"/>
</dbReference>
<dbReference type="EC" id="2.7.7.3" evidence="4"/>
<evidence type="ECO:0000313" key="25">
    <source>
        <dbReference type="Proteomes" id="UP000009046"/>
    </source>
</evidence>
<dbReference type="EMBL" id="DS234989">
    <property type="protein sequence ID" value="EEB09930.1"/>
    <property type="molecule type" value="Genomic_DNA"/>
</dbReference>
<dbReference type="GO" id="GO:0005759">
    <property type="term" value="C:mitochondrial matrix"/>
    <property type="evidence" value="ECO:0007669"/>
    <property type="project" value="UniProtKB-SubCell"/>
</dbReference>
<dbReference type="Proteomes" id="UP000009046">
    <property type="component" value="Unassembled WGS sequence"/>
</dbReference>
<dbReference type="FunCoup" id="E0V974">
    <property type="interactions" value="1392"/>
</dbReference>
<reference evidence="23" key="1">
    <citation type="submission" date="2007-04" db="EMBL/GenBank/DDBJ databases">
        <title>Annotation of Pediculus humanus corporis strain USDA.</title>
        <authorList>
            <person name="Kirkness E."/>
            <person name="Hannick L."/>
            <person name="Hass B."/>
            <person name="Bruggner R."/>
            <person name="Lawson D."/>
            <person name="Bidwell S."/>
            <person name="Joardar V."/>
            <person name="Caler E."/>
            <person name="Walenz B."/>
            <person name="Inman J."/>
            <person name="Schobel S."/>
            <person name="Galinsky K."/>
            <person name="Amedeo P."/>
            <person name="Strausberg R."/>
        </authorList>
    </citation>
    <scope>NUCLEOTIDE SEQUENCE</scope>
    <source>
        <strain evidence="23">USDA</strain>
    </source>
</reference>
<keyword evidence="8" id="KW-0548">Nucleotidyltransferase</keyword>
<comment type="function">
    <text evidence="16">Bifunctional enzyme that catalyzes the fourth and fifth sequential steps of CoA biosynthetic pathway. The fourth reaction is catalyzed by the phosphopantetheine adenylyltransferase, coded by the coaD domain; the fifth reaction is catalyzed by the dephospho-CoA kinase, coded by the coaE domain. May act as a point of CoA biosynthesis regulation.</text>
</comment>
<dbReference type="HAMAP" id="MF_00376">
    <property type="entry name" value="Dephospho_CoA_kinase"/>
    <property type="match status" value="1"/>
</dbReference>
<evidence type="ECO:0000313" key="23">
    <source>
        <dbReference type="EMBL" id="EEB09930.1"/>
    </source>
</evidence>
<keyword evidence="25" id="KW-1185">Reference proteome</keyword>
<reference evidence="23" key="2">
    <citation type="submission" date="2007-04" db="EMBL/GenBank/DDBJ databases">
        <title>The genome of the human body louse.</title>
        <authorList>
            <consortium name="The Human Body Louse Genome Consortium"/>
            <person name="Kirkness E."/>
            <person name="Walenz B."/>
            <person name="Hass B."/>
            <person name="Bruggner R."/>
            <person name="Strausberg R."/>
        </authorList>
    </citation>
    <scope>NUCLEOTIDE SEQUENCE</scope>
    <source>
        <strain evidence="23">USDA</strain>
    </source>
</reference>
<dbReference type="InterPro" id="IPR014729">
    <property type="entry name" value="Rossmann-like_a/b/a_fold"/>
</dbReference>
<evidence type="ECO:0000256" key="14">
    <source>
        <dbReference type="ARBA" id="ARBA00051310"/>
    </source>
</evidence>
<feature type="domain" description="Cytidyltransferase-like" evidence="22">
    <location>
        <begin position="145"/>
        <end position="287"/>
    </location>
</feature>
<protein>
    <recommendedName>
        <fullName evidence="21">Bifunctional coenzyme A synthase</fullName>
        <ecNumber evidence="20">2.7.1.24</ecNumber>
        <ecNumber evidence="4">2.7.7.3</ecNumber>
    </recommendedName>
</protein>
<dbReference type="FunFam" id="3.40.50.620:FF:000089">
    <property type="entry name" value="Bifunctional coenzyme A synthase"/>
    <property type="match status" value="1"/>
</dbReference>
<dbReference type="EMBL" id="AAZO01000054">
    <property type="status" value="NOT_ANNOTATED_CDS"/>
    <property type="molecule type" value="Genomic_DNA"/>
</dbReference>
<evidence type="ECO:0000256" key="8">
    <source>
        <dbReference type="ARBA" id="ARBA00022695"/>
    </source>
</evidence>
<evidence type="ECO:0000256" key="7">
    <source>
        <dbReference type="ARBA" id="ARBA00022679"/>
    </source>
</evidence>
<evidence type="ECO:0000256" key="1">
    <source>
        <dbReference type="ARBA" id="ARBA00004305"/>
    </source>
</evidence>
<comment type="catalytic activity">
    <reaction evidence="14">
        <text>(R)-4'-phosphopantetheine + ATP + H(+) = 3'-dephospho-CoA + diphosphate</text>
        <dbReference type="Rhea" id="RHEA:19801"/>
        <dbReference type="ChEBI" id="CHEBI:15378"/>
        <dbReference type="ChEBI" id="CHEBI:30616"/>
        <dbReference type="ChEBI" id="CHEBI:33019"/>
        <dbReference type="ChEBI" id="CHEBI:57328"/>
        <dbReference type="ChEBI" id="CHEBI:61723"/>
        <dbReference type="EC" id="2.7.7.3"/>
    </reaction>
    <physiologicalReaction direction="left-to-right" evidence="14">
        <dbReference type="Rhea" id="RHEA:19802"/>
    </physiologicalReaction>
</comment>
<comment type="subcellular location">
    <subcellularLocation>
        <location evidence="2">Cytoplasm</location>
    </subcellularLocation>
    <subcellularLocation>
        <location evidence="1">Mitochondrion matrix</location>
    </subcellularLocation>
</comment>
<dbReference type="SUPFAM" id="SSF52374">
    <property type="entry name" value="Nucleotidylyl transferase"/>
    <property type="match status" value="1"/>
</dbReference>
<dbReference type="OrthoDB" id="330671at2759"/>
<comment type="subunit">
    <text evidence="3">Monomer.</text>
</comment>
<evidence type="ECO:0000256" key="12">
    <source>
        <dbReference type="ARBA" id="ARBA00023128"/>
    </source>
</evidence>
<proteinExistence type="inferred from homology"/>
<evidence type="ECO:0000256" key="15">
    <source>
        <dbReference type="ARBA" id="ARBA00051912"/>
    </source>
</evidence>
<evidence type="ECO:0000256" key="6">
    <source>
        <dbReference type="ARBA" id="ARBA00022553"/>
    </source>
</evidence>
<dbReference type="FunFam" id="3.40.50.300:FF:000899">
    <property type="entry name" value="Bifunctional coenzyme A synthase"/>
    <property type="match status" value="1"/>
</dbReference>
<dbReference type="VEuPathDB" id="VectorBase:PHUM004620"/>
<dbReference type="PROSITE" id="PS51219">
    <property type="entry name" value="DPCK"/>
    <property type="match status" value="1"/>
</dbReference>
<dbReference type="eggNOG" id="KOG3220">
    <property type="taxonomic scope" value="Eukaryota"/>
</dbReference>
<evidence type="ECO:0000259" key="22">
    <source>
        <dbReference type="Pfam" id="PF01467"/>
    </source>
</evidence>
<dbReference type="eggNOG" id="KOG3351">
    <property type="taxonomic scope" value="Eukaryota"/>
</dbReference>
<evidence type="ECO:0000256" key="13">
    <source>
        <dbReference type="ARBA" id="ARBA00023268"/>
    </source>
</evidence>
<evidence type="ECO:0000256" key="18">
    <source>
        <dbReference type="ARBA" id="ARBA00060696"/>
    </source>
</evidence>
<dbReference type="Pfam" id="PF01121">
    <property type="entry name" value="CoaE"/>
    <property type="match status" value="1"/>
</dbReference>
<evidence type="ECO:0000256" key="9">
    <source>
        <dbReference type="ARBA" id="ARBA00022741"/>
    </source>
</evidence>
<comment type="similarity">
    <text evidence="19">In the central section; belongs to the eukaryotic CoaD family.</text>
</comment>
<evidence type="ECO:0000256" key="4">
    <source>
        <dbReference type="ARBA" id="ARBA00012392"/>
    </source>
</evidence>
<dbReference type="InParanoid" id="E0V974"/>
<evidence type="ECO:0000313" key="24">
    <source>
        <dbReference type="EnsemblMetazoa" id="PHUM004620-PA"/>
    </source>
</evidence>
<keyword evidence="5" id="KW-0963">Cytoplasm</keyword>
<dbReference type="GeneID" id="8233486"/>
<dbReference type="CTD" id="8233486"/>
<name>E0V974_PEDHC</name>
<dbReference type="KEGG" id="phu:Phum_PHUM004620"/>
<comment type="pathway">
    <text evidence="18">Cofactor biosynthesis; coenzyme A biosynthesis; CoA from (R)-pantothenate: step 5/5.</text>
</comment>
<dbReference type="GO" id="GO:0004140">
    <property type="term" value="F:dephospho-CoA kinase activity"/>
    <property type="evidence" value="ECO:0007669"/>
    <property type="project" value="UniProtKB-EC"/>
</dbReference>
<dbReference type="InterPro" id="IPR004821">
    <property type="entry name" value="Cyt_trans-like"/>
</dbReference>
<dbReference type="GO" id="GO:0004595">
    <property type="term" value="F:pantetheine-phosphate adenylyltransferase activity"/>
    <property type="evidence" value="ECO:0007669"/>
    <property type="project" value="UniProtKB-EC"/>
</dbReference>
<dbReference type="GO" id="GO:0015937">
    <property type="term" value="P:coenzyme A biosynthetic process"/>
    <property type="evidence" value="ECO:0007669"/>
    <property type="project" value="InterPro"/>
</dbReference>
<dbReference type="PANTHER" id="PTHR10695">
    <property type="entry name" value="DEPHOSPHO-COA KINASE-RELATED"/>
    <property type="match status" value="1"/>
</dbReference>
<keyword evidence="6" id="KW-0597">Phosphoprotein</keyword>
<dbReference type="Gene3D" id="3.40.50.620">
    <property type="entry name" value="HUPs"/>
    <property type="match status" value="1"/>
</dbReference>
<keyword evidence="12" id="KW-0496">Mitochondrion</keyword>
<dbReference type="CDD" id="cd02164">
    <property type="entry name" value="PPAT_CoAS"/>
    <property type="match status" value="1"/>
</dbReference>
<evidence type="ECO:0000256" key="19">
    <source>
        <dbReference type="ARBA" id="ARBA00061673"/>
    </source>
</evidence>
<accession>E0V974</accession>
<dbReference type="RefSeq" id="XP_002422668.1">
    <property type="nucleotide sequence ID" value="XM_002422623.1"/>
</dbReference>